<evidence type="ECO:0000256" key="1">
    <source>
        <dbReference type="SAM" id="MobiDB-lite"/>
    </source>
</evidence>
<dbReference type="Proteomes" id="UP000799536">
    <property type="component" value="Unassembled WGS sequence"/>
</dbReference>
<gene>
    <name evidence="3" type="ORF">GQ43DRAFT_96486</name>
</gene>
<keyword evidence="2" id="KW-0732">Signal</keyword>
<name>A0A9P4MNX6_9PLEO</name>
<evidence type="ECO:0000313" key="3">
    <source>
        <dbReference type="EMBL" id="KAF2199989.1"/>
    </source>
</evidence>
<accession>A0A9P4MNX6</accession>
<reference evidence="3" key="1">
    <citation type="journal article" date="2020" name="Stud. Mycol.">
        <title>101 Dothideomycetes genomes: a test case for predicting lifestyles and emergence of pathogens.</title>
        <authorList>
            <person name="Haridas S."/>
            <person name="Albert R."/>
            <person name="Binder M."/>
            <person name="Bloem J."/>
            <person name="Labutti K."/>
            <person name="Salamov A."/>
            <person name="Andreopoulos B."/>
            <person name="Baker S."/>
            <person name="Barry K."/>
            <person name="Bills G."/>
            <person name="Bluhm B."/>
            <person name="Cannon C."/>
            <person name="Castanera R."/>
            <person name="Culley D."/>
            <person name="Daum C."/>
            <person name="Ezra D."/>
            <person name="Gonzalez J."/>
            <person name="Henrissat B."/>
            <person name="Kuo A."/>
            <person name="Liang C."/>
            <person name="Lipzen A."/>
            <person name="Lutzoni F."/>
            <person name="Magnuson J."/>
            <person name="Mondo S."/>
            <person name="Nolan M."/>
            <person name="Ohm R."/>
            <person name="Pangilinan J."/>
            <person name="Park H.-J."/>
            <person name="Ramirez L."/>
            <person name="Alfaro M."/>
            <person name="Sun H."/>
            <person name="Tritt A."/>
            <person name="Yoshinaga Y."/>
            <person name="Zwiers L.-H."/>
            <person name="Turgeon B."/>
            <person name="Goodwin S."/>
            <person name="Spatafora J."/>
            <person name="Crous P."/>
            <person name="Grigoriev I."/>
        </authorList>
    </citation>
    <scope>NUCLEOTIDE SEQUENCE</scope>
    <source>
        <strain evidence="3">ATCC 74209</strain>
    </source>
</reference>
<evidence type="ECO:0000313" key="4">
    <source>
        <dbReference type="Proteomes" id="UP000799536"/>
    </source>
</evidence>
<feature type="region of interest" description="Disordered" evidence="1">
    <location>
        <begin position="226"/>
        <end position="248"/>
    </location>
</feature>
<dbReference type="EMBL" id="ML994045">
    <property type="protein sequence ID" value="KAF2199989.1"/>
    <property type="molecule type" value="Genomic_DNA"/>
</dbReference>
<feature type="chain" id="PRO_5040438609" description="BTB domain-containing protein" evidence="2">
    <location>
        <begin position="19"/>
        <end position="609"/>
    </location>
</feature>
<evidence type="ECO:0008006" key="5">
    <source>
        <dbReference type="Google" id="ProtNLM"/>
    </source>
</evidence>
<protein>
    <recommendedName>
        <fullName evidence="5">BTB domain-containing protein</fullName>
    </recommendedName>
</protein>
<proteinExistence type="predicted"/>
<sequence length="609" mass="68908">MRILFFPFIFLYLSSVWAISVKSRIYLSRVITYDSPFGLLSLSFSFISLLSSNAASFHYTICVILSFYFQSFLYTGLSGERSSHSVFFCHKYYVLSFISTNPALSPFTARTGYGEAMIDVWMPLFTHICGMLEWKNSILLNTNSDRLLRFRQFASSATQLRRFFAKELYQRRKEIYTYTIPIMENPIATHIIPYPHPVELGISTPPQLPHEVAPPPEPVLKTTTVRRKPLPDGKTNPPTTTTDPFSPETVLGNTAGSYGSQRIDSLRTTSFVRASMPRKPLLKKNINTCIHPHPLCPPPEITTATGNLENSSGLFSGQDSPLPEPPSQWDSGINAALHHLQPPLRIPTILQYPGGSQPLLKTVLHRATLERHDLAQKEVIPEIESMAMPASLQISQPASLVQPSDQFLTPPTSHVNPTKPSIARFTVGPTSQFSFSRKEFHILSTTAQRSTYLASLMNRNIEIELPEEDPRAFEWYVLWLKAGHIPYNTLGEFVRRGEKKATWRSAKLLGLVESWYLGDRFGDREFQDCVKDVLTEGVDYEDDEARSDDVRRIFEGSTAGTTEVAWMKEVESVGGEKGKKLLRELWSSPRDFLIWLTMRLLFSKEVTGK</sequence>
<feature type="signal peptide" evidence="2">
    <location>
        <begin position="1"/>
        <end position="18"/>
    </location>
</feature>
<organism evidence="3 4">
    <name type="scientific">Delitschia confertaspora ATCC 74209</name>
    <dbReference type="NCBI Taxonomy" id="1513339"/>
    <lineage>
        <taxon>Eukaryota</taxon>
        <taxon>Fungi</taxon>
        <taxon>Dikarya</taxon>
        <taxon>Ascomycota</taxon>
        <taxon>Pezizomycotina</taxon>
        <taxon>Dothideomycetes</taxon>
        <taxon>Pleosporomycetidae</taxon>
        <taxon>Pleosporales</taxon>
        <taxon>Delitschiaceae</taxon>
        <taxon>Delitschia</taxon>
    </lineage>
</organism>
<dbReference type="AlphaFoldDB" id="A0A9P4MNX6"/>
<keyword evidence="4" id="KW-1185">Reference proteome</keyword>
<dbReference type="OrthoDB" id="1022638at2759"/>
<evidence type="ECO:0000256" key="2">
    <source>
        <dbReference type="SAM" id="SignalP"/>
    </source>
</evidence>
<comment type="caution">
    <text evidence="3">The sequence shown here is derived from an EMBL/GenBank/DDBJ whole genome shotgun (WGS) entry which is preliminary data.</text>
</comment>